<proteinExistence type="inferred from homology"/>
<dbReference type="Pfam" id="PF08238">
    <property type="entry name" value="Sel1"/>
    <property type="match status" value="6"/>
</dbReference>
<dbReference type="EMBL" id="JAPFFF010000007">
    <property type="protein sequence ID" value="KAK8885454.1"/>
    <property type="molecule type" value="Genomic_DNA"/>
</dbReference>
<evidence type="ECO:0000313" key="4">
    <source>
        <dbReference type="Proteomes" id="UP001470230"/>
    </source>
</evidence>
<feature type="domain" description="Protein kinase" evidence="2">
    <location>
        <begin position="17"/>
        <end position="284"/>
    </location>
</feature>
<comment type="caution">
    <text evidence="3">The sequence shown here is derived from an EMBL/GenBank/DDBJ whole genome shotgun (WGS) entry which is preliminary data.</text>
</comment>
<name>A0ABR2K2Z7_9EUKA</name>
<dbReference type="Pfam" id="PF07714">
    <property type="entry name" value="PK_Tyr_Ser-Thr"/>
    <property type="match status" value="1"/>
</dbReference>
<dbReference type="Gene3D" id="1.25.40.10">
    <property type="entry name" value="Tetratricopeptide repeat domain"/>
    <property type="match status" value="2"/>
</dbReference>
<dbReference type="PANTHER" id="PTHR11102:SF160">
    <property type="entry name" value="ERAD-ASSOCIATED E3 UBIQUITIN-PROTEIN LIGASE COMPONENT HRD3"/>
    <property type="match status" value="1"/>
</dbReference>
<dbReference type="InterPro" id="IPR050767">
    <property type="entry name" value="Sel1_AlgK"/>
</dbReference>
<gene>
    <name evidence="3" type="ORF">M9Y10_040902</name>
</gene>
<dbReference type="Proteomes" id="UP001470230">
    <property type="component" value="Unassembled WGS sequence"/>
</dbReference>
<dbReference type="InterPro" id="IPR011990">
    <property type="entry name" value="TPR-like_helical_dom_sf"/>
</dbReference>
<dbReference type="Gene3D" id="1.10.510.10">
    <property type="entry name" value="Transferase(Phosphotransferase) domain 1"/>
    <property type="match status" value="1"/>
</dbReference>
<dbReference type="PRINTS" id="PR00109">
    <property type="entry name" value="TYRKINASE"/>
</dbReference>
<sequence length="685" mass="78235">MNDQYNIEQFLLEINDFRIVKEIAYGIHGEVDLIERETPTGEKNQFIQRRIVGSEKFAPDSGRFLKEINFFFIVRPHPCIVKFYGYFFNPCSIVVEYVQKGSLQEIFKKMQEGTAPKEWDDTARAKAIFGLTAAMQHLHSYNIVHRDLNLKNILLDDNYEIKLTDFGLAKLDDTQMSAIHSQPIYTAPEAFCLNGEKPNYDETVDIYAFGIILYQILTGKEPYEKYKSHEFPQLVYDGLRPQIPTDIDSDIQKLLKCCWDGNPENRPTSIDILRFFYSHKAPLLPETKLKEYKSYVDSVLLSTNINEDEKDFFLSPVATESRQKKFQEILNDANTSKNPEDLYKLACLYDTGYGTLVDPATAFEYYSQAASKGHLQSMYKVSKYLRTGRGTTIDLKKSNEILKECSDQGYEEAKLEYAKRILKGIGFDHPKPKDALELFEELSNEPHKMKEAMFECSLLLLRPPKVSDEPDQEITFDKDRGVAYLKESAEKGYIPAQQEYAGLLLEGKLVPQNIEKGISIYKTTAEQGAPMALYVIGNCCELGKFGFEKNMKKAIAYYEKAANKNLPLAMARLANIFEKGIGVEQDLFSASHYYQMAAEMGQRDACHKYANFLLEGIGSIKMNILEAIEYYKKAGKPASYYKLGEIYLGGSGVVRDIELAKEYYQKAADMGYKAAQQELDKINEE</sequence>
<dbReference type="InterPro" id="IPR001245">
    <property type="entry name" value="Ser-Thr/Tyr_kinase_cat_dom"/>
</dbReference>
<reference evidence="3 4" key="1">
    <citation type="submission" date="2024-04" db="EMBL/GenBank/DDBJ databases">
        <title>Tritrichomonas musculus Genome.</title>
        <authorList>
            <person name="Alves-Ferreira E."/>
            <person name="Grigg M."/>
            <person name="Lorenzi H."/>
            <person name="Galac M."/>
        </authorList>
    </citation>
    <scope>NUCLEOTIDE SEQUENCE [LARGE SCALE GENOMIC DNA]</scope>
    <source>
        <strain evidence="3 4">EAF2021</strain>
    </source>
</reference>
<dbReference type="SUPFAM" id="SSF81901">
    <property type="entry name" value="HCP-like"/>
    <property type="match status" value="3"/>
</dbReference>
<dbReference type="PROSITE" id="PS50011">
    <property type="entry name" value="PROTEIN_KINASE_DOM"/>
    <property type="match status" value="1"/>
</dbReference>
<dbReference type="SMART" id="SM00671">
    <property type="entry name" value="SEL1"/>
    <property type="match status" value="7"/>
</dbReference>
<comment type="similarity">
    <text evidence="1">Belongs to the sel-1 family.</text>
</comment>
<dbReference type="InterPro" id="IPR006597">
    <property type="entry name" value="Sel1-like"/>
</dbReference>
<organism evidence="3 4">
    <name type="scientific">Tritrichomonas musculus</name>
    <dbReference type="NCBI Taxonomy" id="1915356"/>
    <lineage>
        <taxon>Eukaryota</taxon>
        <taxon>Metamonada</taxon>
        <taxon>Parabasalia</taxon>
        <taxon>Tritrichomonadida</taxon>
        <taxon>Tritrichomonadidae</taxon>
        <taxon>Tritrichomonas</taxon>
    </lineage>
</organism>
<dbReference type="InterPro" id="IPR011009">
    <property type="entry name" value="Kinase-like_dom_sf"/>
</dbReference>
<dbReference type="SMART" id="SM00220">
    <property type="entry name" value="S_TKc"/>
    <property type="match status" value="1"/>
</dbReference>
<dbReference type="SUPFAM" id="SSF56112">
    <property type="entry name" value="Protein kinase-like (PK-like)"/>
    <property type="match status" value="1"/>
</dbReference>
<protein>
    <recommendedName>
        <fullName evidence="2">Protein kinase domain-containing protein</fullName>
    </recommendedName>
</protein>
<evidence type="ECO:0000313" key="3">
    <source>
        <dbReference type="EMBL" id="KAK8885454.1"/>
    </source>
</evidence>
<keyword evidence="4" id="KW-1185">Reference proteome</keyword>
<evidence type="ECO:0000259" key="2">
    <source>
        <dbReference type="PROSITE" id="PS50011"/>
    </source>
</evidence>
<accession>A0ABR2K2Z7</accession>
<dbReference type="PANTHER" id="PTHR11102">
    <property type="entry name" value="SEL-1-LIKE PROTEIN"/>
    <property type="match status" value="1"/>
</dbReference>
<evidence type="ECO:0000256" key="1">
    <source>
        <dbReference type="ARBA" id="ARBA00038101"/>
    </source>
</evidence>
<dbReference type="InterPro" id="IPR000719">
    <property type="entry name" value="Prot_kinase_dom"/>
</dbReference>